<keyword evidence="7" id="KW-0862">Zinc</keyword>
<dbReference type="EMBL" id="SPRC01000034">
    <property type="protein sequence ID" value="TIB77445.1"/>
    <property type="molecule type" value="Genomic_DNA"/>
</dbReference>
<comment type="cofactor">
    <cofactor evidence="1">
        <name>Zn(2+)</name>
        <dbReference type="ChEBI" id="CHEBI:29105"/>
    </cofactor>
</comment>
<dbReference type="InterPro" id="IPR006680">
    <property type="entry name" value="Amidohydro-rel"/>
</dbReference>
<dbReference type="InterPro" id="IPR051607">
    <property type="entry name" value="Metallo-dep_hydrolases"/>
</dbReference>
<dbReference type="Pfam" id="PF01979">
    <property type="entry name" value="Amidohydro_1"/>
    <property type="match status" value="1"/>
</dbReference>
<evidence type="ECO:0000256" key="1">
    <source>
        <dbReference type="ARBA" id="ARBA00001947"/>
    </source>
</evidence>
<keyword evidence="6 13" id="KW-0378">Hydrolase</keyword>
<comment type="pathway">
    <text evidence="2">Purine metabolism; guanine degradation; xanthine from guanine: step 1/1.</text>
</comment>
<comment type="function">
    <text evidence="9">Catalyzes the hydrolytic deamination of guanine, producing xanthine and ammonia.</text>
</comment>
<dbReference type="SUPFAM" id="SSF51556">
    <property type="entry name" value="Metallo-dependent hydrolases"/>
    <property type="match status" value="1"/>
</dbReference>
<evidence type="ECO:0000256" key="9">
    <source>
        <dbReference type="ARBA" id="ARBA00056079"/>
    </source>
</evidence>
<evidence type="ECO:0000259" key="12">
    <source>
        <dbReference type="Pfam" id="PF01979"/>
    </source>
</evidence>
<evidence type="ECO:0000313" key="13">
    <source>
        <dbReference type="EMBL" id="TIB77445.1"/>
    </source>
</evidence>
<dbReference type="InterPro" id="IPR032466">
    <property type="entry name" value="Metal_Hydrolase"/>
</dbReference>
<evidence type="ECO:0000256" key="2">
    <source>
        <dbReference type="ARBA" id="ARBA00004984"/>
    </source>
</evidence>
<name>A0A4T0M431_9BASI</name>
<evidence type="ECO:0000256" key="4">
    <source>
        <dbReference type="ARBA" id="ARBA00012781"/>
    </source>
</evidence>
<dbReference type="FunFam" id="3.20.20.140:FF:000022">
    <property type="entry name" value="Guanine deaminase"/>
    <property type="match status" value="1"/>
</dbReference>
<dbReference type="Gene3D" id="2.30.40.10">
    <property type="entry name" value="Urease, subunit C, domain 1"/>
    <property type="match status" value="1"/>
</dbReference>
<comment type="caution">
    <text evidence="13">The sequence shown here is derived from an EMBL/GenBank/DDBJ whole genome shotgun (WGS) entry which is preliminary data.</text>
</comment>
<feature type="domain" description="Amidohydrolase-related" evidence="12">
    <location>
        <begin position="58"/>
        <end position="458"/>
    </location>
</feature>
<dbReference type="Proteomes" id="UP000310685">
    <property type="component" value="Unassembled WGS sequence"/>
</dbReference>
<evidence type="ECO:0000256" key="11">
    <source>
        <dbReference type="ARBA" id="ARBA00083147"/>
    </source>
</evidence>
<dbReference type="Gene3D" id="3.20.20.140">
    <property type="entry name" value="Metal-dependent hydrolases"/>
    <property type="match status" value="1"/>
</dbReference>
<evidence type="ECO:0000256" key="10">
    <source>
        <dbReference type="ARBA" id="ARBA00069860"/>
    </source>
</evidence>
<dbReference type="EC" id="3.5.4.3" evidence="4"/>
<protein>
    <recommendedName>
        <fullName evidence="10">Probable guanine deaminase</fullName>
        <ecNumber evidence="4">3.5.4.3</ecNumber>
    </recommendedName>
    <alternativeName>
        <fullName evidence="11">Guanine aminohydrolase</fullName>
    </alternativeName>
</protein>
<evidence type="ECO:0000313" key="14">
    <source>
        <dbReference type="Proteomes" id="UP000310685"/>
    </source>
</evidence>
<dbReference type="GO" id="GO:0046098">
    <property type="term" value="P:guanine metabolic process"/>
    <property type="evidence" value="ECO:0007669"/>
    <property type="project" value="TreeGrafter"/>
</dbReference>
<proteinExistence type="inferred from homology"/>
<comment type="similarity">
    <text evidence="3">Belongs to the metallo-dependent hydrolases superfamily. ATZ/TRZ family.</text>
</comment>
<evidence type="ECO:0000256" key="7">
    <source>
        <dbReference type="ARBA" id="ARBA00022833"/>
    </source>
</evidence>
<dbReference type="PANTHER" id="PTHR11271">
    <property type="entry name" value="GUANINE DEAMINASE"/>
    <property type="match status" value="1"/>
</dbReference>
<evidence type="ECO:0000256" key="8">
    <source>
        <dbReference type="ARBA" id="ARBA00051148"/>
    </source>
</evidence>
<dbReference type="GO" id="GO:0008270">
    <property type="term" value="F:zinc ion binding"/>
    <property type="evidence" value="ECO:0007669"/>
    <property type="project" value="TreeGrafter"/>
</dbReference>
<evidence type="ECO:0000256" key="6">
    <source>
        <dbReference type="ARBA" id="ARBA00022801"/>
    </source>
</evidence>
<evidence type="ECO:0000256" key="5">
    <source>
        <dbReference type="ARBA" id="ARBA00022723"/>
    </source>
</evidence>
<dbReference type="GO" id="GO:0005829">
    <property type="term" value="C:cytosol"/>
    <property type="evidence" value="ECO:0007669"/>
    <property type="project" value="TreeGrafter"/>
</dbReference>
<dbReference type="InterPro" id="IPR011059">
    <property type="entry name" value="Metal-dep_hydrolase_composite"/>
</dbReference>
<accession>A0A4T0M431</accession>
<comment type="catalytic activity">
    <reaction evidence="8">
        <text>guanine + H2O + H(+) = xanthine + NH4(+)</text>
        <dbReference type="Rhea" id="RHEA:14665"/>
        <dbReference type="ChEBI" id="CHEBI:15377"/>
        <dbReference type="ChEBI" id="CHEBI:15378"/>
        <dbReference type="ChEBI" id="CHEBI:16235"/>
        <dbReference type="ChEBI" id="CHEBI:17712"/>
        <dbReference type="ChEBI" id="CHEBI:28938"/>
        <dbReference type="EC" id="3.5.4.3"/>
    </reaction>
</comment>
<sequence length="461" mass="51789">MTIYIYPLIHSLEADKLEYIERAAVHVDKNGTITQVERLESDKVYNDEEIISAQENEFLIPGFVDTHAHAPQFANIGYGFNLELLDWLHEVTFPTEANYEDVEMAQSDFSRVVAATLSVGVSGVFFEIGTTTCSYYSSLHLEATKILATACHNLVFLQVSIDSELGQRALVGKVNMDQNCPEYYRDQSAEISFEQTKEYVDYVKHTLKSSLVHPVITPRFAICCSPELLSQLGDYIKNENLHMQTHLSENKGEIDFTLKLYPNDETYTHIYANRGLLTDKTILAHCCHLSDIEIDLIKKHNSGISHCPTSNFHLRSGITDVDKLINGGLKKIGLGSDCSAGYEMGILQTLRTASTASKALAMVHEKDTYLRVDRLFYLATLGGARVLDLDKQIGNFLVGKQFDALIINPYTANNRSLFNSVKQSDLSPLERLRRDFERYLFAGTASNIQSVIVDGKFVLEK</sequence>
<dbReference type="GO" id="GO:0008892">
    <property type="term" value="F:guanine deaminase activity"/>
    <property type="evidence" value="ECO:0007669"/>
    <property type="project" value="UniProtKB-EC"/>
</dbReference>
<evidence type="ECO:0000256" key="3">
    <source>
        <dbReference type="ARBA" id="ARBA00006745"/>
    </source>
</evidence>
<gene>
    <name evidence="13" type="ORF">E3Q22_03038</name>
</gene>
<dbReference type="AlphaFoldDB" id="A0A4T0M431"/>
<keyword evidence="5" id="KW-0479">Metal-binding</keyword>
<reference evidence="13 14" key="1">
    <citation type="submission" date="2019-03" db="EMBL/GenBank/DDBJ databases">
        <title>Sequencing 25 genomes of Wallemia mellicola.</title>
        <authorList>
            <person name="Gostincar C."/>
        </authorList>
    </citation>
    <scope>NUCLEOTIDE SEQUENCE [LARGE SCALE GENOMIC DNA]</scope>
    <source>
        <strain evidence="13 14">EXF-6152</strain>
    </source>
</reference>
<organism evidence="13 14">
    <name type="scientific">Wallemia mellicola</name>
    <dbReference type="NCBI Taxonomy" id="1708541"/>
    <lineage>
        <taxon>Eukaryota</taxon>
        <taxon>Fungi</taxon>
        <taxon>Dikarya</taxon>
        <taxon>Basidiomycota</taxon>
        <taxon>Wallemiomycotina</taxon>
        <taxon>Wallemiomycetes</taxon>
        <taxon>Wallemiales</taxon>
        <taxon>Wallemiaceae</taxon>
        <taxon>Wallemia</taxon>
    </lineage>
</organism>
<dbReference type="PANTHER" id="PTHR11271:SF6">
    <property type="entry name" value="GUANINE DEAMINASE"/>
    <property type="match status" value="1"/>
</dbReference>